<evidence type="ECO:0000256" key="1">
    <source>
        <dbReference type="SAM" id="Coils"/>
    </source>
</evidence>
<feature type="coiled-coil region" evidence="1">
    <location>
        <begin position="58"/>
        <end position="92"/>
    </location>
</feature>
<evidence type="ECO:0000313" key="2">
    <source>
        <dbReference type="EMBL" id="CAH0477824.1"/>
    </source>
</evidence>
<comment type="caution">
    <text evidence="2">The sequence shown here is derived from an EMBL/GenBank/DDBJ whole genome shotgun (WGS) entry which is preliminary data.</text>
</comment>
<feature type="coiled-coil region" evidence="1">
    <location>
        <begin position="205"/>
        <end position="239"/>
    </location>
</feature>
<dbReference type="Proteomes" id="UP001160483">
    <property type="component" value="Unassembled WGS sequence"/>
</dbReference>
<proteinExistence type="predicted"/>
<name>A0AAU9KZG2_9STRA</name>
<organism evidence="2 3">
    <name type="scientific">Peronospora belbahrii</name>
    <dbReference type="NCBI Taxonomy" id="622444"/>
    <lineage>
        <taxon>Eukaryota</taxon>
        <taxon>Sar</taxon>
        <taxon>Stramenopiles</taxon>
        <taxon>Oomycota</taxon>
        <taxon>Peronosporomycetes</taxon>
        <taxon>Peronosporales</taxon>
        <taxon>Peronosporaceae</taxon>
        <taxon>Peronospora</taxon>
    </lineage>
</organism>
<keyword evidence="1" id="KW-0175">Coiled coil</keyword>
<feature type="coiled-coil region" evidence="1">
    <location>
        <begin position="137"/>
        <end position="175"/>
    </location>
</feature>
<sequence length="458" mass="52686">MSNVLPTELLPLLLGSSSSSSKELRFGRIKENFDQKTQSCCHRDCSAVIGDLDSSDEKRNVQEQLRSLKRRCAKLERKLQEKEAEIQSMQDQQQLRFSQLMHETMRNLRFLETHQCRPKASDWPLSHSVMSGMAHERRDADVQIYEYEKQIAELYEEHQQEKRKHEVLVKCLRDHKHAKAKLVKACKHIKQELQAVKDSGLSQMLVDIEAKCDALEKENAQITEKLLAERLLREKLEAEQSIITKKLEDMISQSTKWEGIVTRKNERLQQLRDQICEHQLTIDNLKADLRLGDRLPNHHHEENVKEITRLKHIIRVEKAAFDESSKHISKVAAENDIYRQQLATKNENVLSRERGASWAAQDTLDRMLFQVGLIKSKLSALTKVVKAYKTTNSMNIGILNEGNWFQESYPHGENSRSCEECAMQLAEGVSEAACCLSELQDVVEDTCARLTGSSCVLQ</sequence>
<dbReference type="EMBL" id="CAKKTJ010000193">
    <property type="protein sequence ID" value="CAH0477824.1"/>
    <property type="molecule type" value="Genomic_DNA"/>
</dbReference>
<reference evidence="2" key="1">
    <citation type="submission" date="2021-11" db="EMBL/GenBank/DDBJ databases">
        <authorList>
            <person name="Islam A."/>
            <person name="Islam S."/>
            <person name="Flora M.S."/>
            <person name="Rahman M."/>
            <person name="Ziaur R.M."/>
            <person name="Epstein J.H."/>
            <person name="Hassan M."/>
            <person name="Klassen M."/>
            <person name="Woodard K."/>
            <person name="Webb A."/>
            <person name="Webby R.J."/>
            <person name="El Zowalaty M.E."/>
        </authorList>
    </citation>
    <scope>NUCLEOTIDE SEQUENCE</scope>
    <source>
        <strain evidence="2">Pbs3</strain>
    </source>
</reference>
<gene>
    <name evidence="2" type="ORF">PBS003_LOCUS4553</name>
</gene>
<dbReference type="AlphaFoldDB" id="A0AAU9KZG2"/>
<accession>A0AAU9KZG2</accession>
<evidence type="ECO:0000313" key="3">
    <source>
        <dbReference type="Proteomes" id="UP001160483"/>
    </source>
</evidence>
<protein>
    <submittedName>
        <fullName evidence="2">Uncharacterized protein</fullName>
    </submittedName>
</protein>